<dbReference type="InterPro" id="IPR058627">
    <property type="entry name" value="MdtA-like_C"/>
</dbReference>
<keyword evidence="6" id="KW-0812">Transmembrane</keyword>
<keyword evidence="6" id="KW-0472">Membrane</keyword>
<dbReference type="EMBL" id="CP089977">
    <property type="protein sequence ID" value="UXZ05332.1"/>
    <property type="molecule type" value="Genomic_DNA"/>
</dbReference>
<dbReference type="InterPro" id="IPR050465">
    <property type="entry name" value="UPF0194_transport"/>
</dbReference>
<keyword evidence="11" id="KW-1185">Reference proteome</keyword>
<keyword evidence="3 4" id="KW-0175">Coiled coil</keyword>
<accession>A0ABY6F5H8</accession>
<dbReference type="Pfam" id="PF25876">
    <property type="entry name" value="HH_MFP_RND"/>
    <property type="match status" value="1"/>
</dbReference>
<comment type="similarity">
    <text evidence="2">Belongs to the membrane fusion protein (MFP) (TC 8.A.1) family.</text>
</comment>
<dbReference type="PANTHER" id="PTHR32347">
    <property type="entry name" value="EFFLUX SYSTEM COMPONENT YKNX-RELATED"/>
    <property type="match status" value="1"/>
</dbReference>
<evidence type="ECO:0000259" key="8">
    <source>
        <dbReference type="Pfam" id="PF25917"/>
    </source>
</evidence>
<dbReference type="Gene3D" id="2.40.30.170">
    <property type="match status" value="1"/>
</dbReference>
<feature type="domain" description="Multidrug resistance protein MdtA-like alpha-helical hairpin" evidence="7">
    <location>
        <begin position="139"/>
        <end position="198"/>
    </location>
</feature>
<reference evidence="10" key="1">
    <citation type="submission" date="2021-12" db="EMBL/GenBank/DDBJ databases">
        <title>taxonomy of Moraxella sp. ZY201224.</title>
        <authorList>
            <person name="Li F."/>
        </authorList>
    </citation>
    <scope>NUCLEOTIDE SEQUENCE</scope>
    <source>
        <strain evidence="10">ZY201224</strain>
    </source>
</reference>
<dbReference type="Gene3D" id="2.40.50.100">
    <property type="match status" value="2"/>
</dbReference>
<dbReference type="Pfam" id="PF25917">
    <property type="entry name" value="BSH_RND"/>
    <property type="match status" value="1"/>
</dbReference>
<evidence type="ECO:0000313" key="10">
    <source>
        <dbReference type="EMBL" id="UXZ05332.1"/>
    </source>
</evidence>
<gene>
    <name evidence="10" type="ORF">LU297_02455</name>
</gene>
<name>A0ABY6F5H8_9GAMM</name>
<evidence type="ECO:0000259" key="9">
    <source>
        <dbReference type="Pfam" id="PF25967"/>
    </source>
</evidence>
<dbReference type="Gene3D" id="1.10.287.470">
    <property type="entry name" value="Helix hairpin bin"/>
    <property type="match status" value="1"/>
</dbReference>
<evidence type="ECO:0000313" key="11">
    <source>
        <dbReference type="Proteomes" id="UP001063782"/>
    </source>
</evidence>
<dbReference type="Gene3D" id="2.40.420.20">
    <property type="match status" value="1"/>
</dbReference>
<feature type="transmembrane region" description="Helical" evidence="6">
    <location>
        <begin position="12"/>
        <end position="31"/>
    </location>
</feature>
<evidence type="ECO:0000256" key="4">
    <source>
        <dbReference type="SAM" id="Coils"/>
    </source>
</evidence>
<feature type="coiled-coil region" evidence="4">
    <location>
        <begin position="202"/>
        <end position="229"/>
    </location>
</feature>
<proteinExistence type="inferred from homology"/>
<evidence type="ECO:0000256" key="2">
    <source>
        <dbReference type="ARBA" id="ARBA00009477"/>
    </source>
</evidence>
<dbReference type="NCBIfam" id="TIGR01730">
    <property type="entry name" value="RND_mfp"/>
    <property type="match status" value="1"/>
</dbReference>
<dbReference type="InterPro" id="IPR006143">
    <property type="entry name" value="RND_pump_MFP"/>
</dbReference>
<sequence length="437" mass="46818">MNYKTTSTIKFRHLKWLIFAIIIGILAFFAYRQLNPTPTAPTYLTGTVETGSIENSVMASGKIEAISTVDVGAQVSGEITKLYVEVGDQVKKGDLIAQISQVNQKNIVANNEASLQQAQASLAQAEGELASKQGDVIVAAANIETKEAELSKAQASFDRLKGLIEINAISQEEYDNARSAVAVAKAAVSSAKANHSNALIAVQNAKTAIASQQAAIVKAQNDVHTAQEDLSHTIIRAPIDGTVISVSQKQGTTVNANQSAPTIVTLADLNRVRINAQISEADVVKIDAHFPIKFNIIGNPEQKFDASLSGIEPAPKTVSGSNDDAAVYYIAYAYVDNPDGKFRIDMTTQVNIIINQAKNTLIIPSSAIIEKEGKNWVRVKGDDGFAKEIPVQVGINNRVNAQILSGLKQGDTIILGEANADEKKEKSNNRGNRPPMM</sequence>
<dbReference type="SUPFAM" id="SSF111369">
    <property type="entry name" value="HlyD-like secretion proteins"/>
    <property type="match status" value="3"/>
</dbReference>
<dbReference type="Pfam" id="PF25967">
    <property type="entry name" value="RND-MFP_C"/>
    <property type="match status" value="1"/>
</dbReference>
<dbReference type="PANTHER" id="PTHR32347:SF14">
    <property type="entry name" value="EFFLUX SYSTEM COMPONENT YKNX-RELATED"/>
    <property type="match status" value="1"/>
</dbReference>
<comment type="subcellular location">
    <subcellularLocation>
        <location evidence="1">Cell envelope</location>
    </subcellularLocation>
</comment>
<dbReference type="InterPro" id="IPR058625">
    <property type="entry name" value="MdtA-like_BSH"/>
</dbReference>
<dbReference type="Proteomes" id="UP001063782">
    <property type="component" value="Chromosome"/>
</dbReference>
<evidence type="ECO:0000256" key="3">
    <source>
        <dbReference type="ARBA" id="ARBA00023054"/>
    </source>
</evidence>
<evidence type="ECO:0000256" key="5">
    <source>
        <dbReference type="SAM" id="MobiDB-lite"/>
    </source>
</evidence>
<evidence type="ECO:0000256" key="6">
    <source>
        <dbReference type="SAM" id="Phobius"/>
    </source>
</evidence>
<dbReference type="InterPro" id="IPR058624">
    <property type="entry name" value="MdtA-like_HH"/>
</dbReference>
<feature type="region of interest" description="Disordered" evidence="5">
    <location>
        <begin position="418"/>
        <end position="437"/>
    </location>
</feature>
<evidence type="ECO:0000256" key="1">
    <source>
        <dbReference type="ARBA" id="ARBA00004196"/>
    </source>
</evidence>
<dbReference type="RefSeq" id="WP_263076833.1">
    <property type="nucleotide sequence ID" value="NZ_CP089977.1"/>
</dbReference>
<feature type="domain" description="Multidrug resistance protein MdtA-like barrel-sandwich hybrid" evidence="8">
    <location>
        <begin position="68"/>
        <end position="265"/>
    </location>
</feature>
<feature type="domain" description="Multidrug resistance protein MdtA-like C-terminal permuted SH3" evidence="9">
    <location>
        <begin position="359"/>
        <end position="418"/>
    </location>
</feature>
<feature type="coiled-coil region" evidence="4">
    <location>
        <begin position="108"/>
        <end position="163"/>
    </location>
</feature>
<organism evidence="10 11">
    <name type="scientific">Moraxella nasicaprae</name>
    <dbReference type="NCBI Taxonomy" id="2904122"/>
    <lineage>
        <taxon>Bacteria</taxon>
        <taxon>Pseudomonadati</taxon>
        <taxon>Pseudomonadota</taxon>
        <taxon>Gammaproteobacteria</taxon>
        <taxon>Moraxellales</taxon>
        <taxon>Moraxellaceae</taxon>
        <taxon>Moraxella</taxon>
    </lineage>
</organism>
<evidence type="ECO:0000259" key="7">
    <source>
        <dbReference type="Pfam" id="PF25876"/>
    </source>
</evidence>
<keyword evidence="6" id="KW-1133">Transmembrane helix</keyword>
<protein>
    <submittedName>
        <fullName evidence="10">Efflux RND transporter periplasmic adaptor subunit</fullName>
    </submittedName>
</protein>